<proteinExistence type="inferred from homology"/>
<dbReference type="EMBL" id="QKXQ01000319">
    <property type="protein sequence ID" value="REH95068.1"/>
    <property type="molecule type" value="Genomic_DNA"/>
</dbReference>
<accession>A0A3E0IPH5</accession>
<protein>
    <submittedName>
        <fullName evidence="3">Polyisoprenoid-binding protein</fullName>
    </submittedName>
</protein>
<dbReference type="RefSeq" id="WP_116094391.1">
    <property type="nucleotide sequence ID" value="NZ_QKXQ01000319.1"/>
</dbReference>
<evidence type="ECO:0000256" key="1">
    <source>
        <dbReference type="ARBA" id="ARBA00008812"/>
    </source>
</evidence>
<gene>
    <name evidence="3" type="ORF">DOS83_06770</name>
</gene>
<dbReference type="SMART" id="SM00867">
    <property type="entry name" value="YceI"/>
    <property type="match status" value="1"/>
</dbReference>
<dbReference type="InterPro" id="IPR007372">
    <property type="entry name" value="Lipid/polyisoprenoid-bd_YceI"/>
</dbReference>
<dbReference type="PANTHER" id="PTHR34406">
    <property type="entry name" value="PROTEIN YCEI"/>
    <property type="match status" value="1"/>
</dbReference>
<organism evidence="3 4">
    <name type="scientific">Staphylococcus felis</name>
    <dbReference type="NCBI Taxonomy" id="46127"/>
    <lineage>
        <taxon>Bacteria</taxon>
        <taxon>Bacillati</taxon>
        <taxon>Bacillota</taxon>
        <taxon>Bacilli</taxon>
        <taxon>Bacillales</taxon>
        <taxon>Staphylococcaceae</taxon>
        <taxon>Staphylococcus</taxon>
    </lineage>
</organism>
<dbReference type="PANTHER" id="PTHR34406:SF1">
    <property type="entry name" value="PROTEIN YCEI"/>
    <property type="match status" value="1"/>
</dbReference>
<dbReference type="OrthoDB" id="9811006at2"/>
<evidence type="ECO:0000313" key="4">
    <source>
        <dbReference type="Proteomes" id="UP000256562"/>
    </source>
</evidence>
<name>A0A3E0IPH5_9STAP</name>
<comment type="caution">
    <text evidence="3">The sequence shown here is derived from an EMBL/GenBank/DDBJ whole genome shotgun (WGS) entry which is preliminary data.</text>
</comment>
<dbReference type="AlphaFoldDB" id="A0A3E0IPH5"/>
<feature type="domain" description="Lipid/polyisoprenoid-binding YceI-like" evidence="2">
    <location>
        <begin position="3"/>
        <end position="168"/>
    </location>
</feature>
<comment type="similarity">
    <text evidence="1">Belongs to the UPF0312 family.</text>
</comment>
<sequence length="171" mass="18763">MANLKFDPVHSTLEFGVKHLMVSKVKGTFTDYSVDVSGDIDDNNSLQSVLTINVDSIDTGNADRDNHLKSADFFNVDENKQIVFKTTKVSENSITGELTLAGQTHEETFDFKNHGVSDNPLSGGQVVGFSVSGKIDREKYGMNFNKPLETGGFLLGKEVEFEFDGEFAIKG</sequence>
<reference evidence="3 4" key="1">
    <citation type="journal article" date="2018" name="Vet. Microbiol.">
        <title>Characterisation of Staphylococcus felis isolated from cats using whole genome sequencing.</title>
        <authorList>
            <person name="Worthing K."/>
            <person name="Pang S."/>
            <person name="Trott D.J."/>
            <person name="Abraham S."/>
            <person name="Coombs G.W."/>
            <person name="Jordan D."/>
            <person name="McIntyre L."/>
            <person name="Davies M.R."/>
            <person name="Norris J."/>
        </authorList>
    </citation>
    <scope>NUCLEOTIDE SEQUENCE [LARGE SCALE GENOMIC DNA]</scope>
    <source>
        <strain evidence="3 4">F9</strain>
    </source>
</reference>
<dbReference type="SUPFAM" id="SSF101874">
    <property type="entry name" value="YceI-like"/>
    <property type="match status" value="1"/>
</dbReference>
<dbReference type="Pfam" id="PF04264">
    <property type="entry name" value="YceI"/>
    <property type="match status" value="1"/>
</dbReference>
<evidence type="ECO:0000259" key="2">
    <source>
        <dbReference type="SMART" id="SM00867"/>
    </source>
</evidence>
<dbReference type="Gene3D" id="2.40.128.110">
    <property type="entry name" value="Lipid/polyisoprenoid-binding, YceI-like"/>
    <property type="match status" value="1"/>
</dbReference>
<dbReference type="Proteomes" id="UP000256562">
    <property type="component" value="Unassembled WGS sequence"/>
</dbReference>
<evidence type="ECO:0000313" key="3">
    <source>
        <dbReference type="EMBL" id="REH95068.1"/>
    </source>
</evidence>
<dbReference type="InterPro" id="IPR036761">
    <property type="entry name" value="TTHA0802/YceI-like_sf"/>
</dbReference>